<protein>
    <submittedName>
        <fullName evidence="2">Uncharacterized protein</fullName>
    </submittedName>
</protein>
<evidence type="ECO:0000256" key="1">
    <source>
        <dbReference type="SAM" id="MobiDB-lite"/>
    </source>
</evidence>
<dbReference type="AlphaFoldDB" id="A0A059FVI6"/>
<proteinExistence type="predicted"/>
<accession>A0A059FVI6</accession>
<evidence type="ECO:0000313" key="2">
    <source>
        <dbReference type="EMBL" id="KCZ94715.1"/>
    </source>
</evidence>
<feature type="region of interest" description="Disordered" evidence="1">
    <location>
        <begin position="1"/>
        <end position="41"/>
    </location>
</feature>
<organism evidence="2 3">
    <name type="scientific">Hyphomonas hirschiana VP5</name>
    <dbReference type="NCBI Taxonomy" id="1280951"/>
    <lineage>
        <taxon>Bacteria</taxon>
        <taxon>Pseudomonadati</taxon>
        <taxon>Pseudomonadota</taxon>
        <taxon>Alphaproteobacteria</taxon>
        <taxon>Hyphomonadales</taxon>
        <taxon>Hyphomonadaceae</taxon>
        <taxon>Hyphomonas</taxon>
    </lineage>
</organism>
<dbReference type="EMBL" id="ARYI01000006">
    <property type="protein sequence ID" value="KCZ94715.1"/>
    <property type="molecule type" value="Genomic_DNA"/>
</dbReference>
<keyword evidence="3" id="KW-1185">Reference proteome</keyword>
<name>A0A059FVI6_9PROT</name>
<comment type="caution">
    <text evidence="2">The sequence shown here is derived from an EMBL/GenBank/DDBJ whole genome shotgun (WGS) entry which is preliminary data.</text>
</comment>
<dbReference type="Proteomes" id="UP000025061">
    <property type="component" value="Unassembled WGS sequence"/>
</dbReference>
<evidence type="ECO:0000313" key="3">
    <source>
        <dbReference type="Proteomes" id="UP000025061"/>
    </source>
</evidence>
<reference evidence="2 3" key="1">
    <citation type="submission" date="2013-04" db="EMBL/GenBank/DDBJ databases">
        <title>Hyphomonas hirschiana VP5 Genome Sequencing.</title>
        <authorList>
            <person name="Lai Q."/>
            <person name="Shao Z."/>
        </authorList>
    </citation>
    <scope>NUCLEOTIDE SEQUENCE [LARGE SCALE GENOMIC DNA]</scope>
    <source>
        <strain evidence="2 3">VP5</strain>
    </source>
</reference>
<gene>
    <name evidence="2" type="ORF">HHI_07968</name>
</gene>
<sequence>MRFDSASAKSGATSSSGRPSSSATTRASTRAGSNPSASRAPSSAALSLCVVPAICARAASTSPARNNISAATIRPARKAARSATAQLRNCSALSVSRVSGLAASGPGLPVSGRPGWPSHATAVTSSPAPAASFRIPRIMCASSPLSGVKASRKPLLYKCP</sequence>